<evidence type="ECO:0000256" key="1">
    <source>
        <dbReference type="SAM" id="SignalP"/>
    </source>
</evidence>
<dbReference type="RefSeq" id="WP_109801464.1">
    <property type="nucleotide sequence ID" value="NZ_QGKS01000184.1"/>
</dbReference>
<accession>A0A317DL93</accession>
<evidence type="ECO:0000313" key="2">
    <source>
        <dbReference type="EMBL" id="PWR15421.1"/>
    </source>
</evidence>
<name>A0A317DL93_9ACTN</name>
<organism evidence="2 3">
    <name type="scientific">Micromonospora sicca</name>
    <dbReference type="NCBI Taxonomy" id="2202420"/>
    <lineage>
        <taxon>Bacteria</taxon>
        <taxon>Bacillati</taxon>
        <taxon>Actinomycetota</taxon>
        <taxon>Actinomycetes</taxon>
        <taxon>Micromonosporales</taxon>
        <taxon>Micromonosporaceae</taxon>
        <taxon>Micromonospora</taxon>
    </lineage>
</organism>
<evidence type="ECO:0000313" key="3">
    <source>
        <dbReference type="Proteomes" id="UP000246050"/>
    </source>
</evidence>
<proteinExistence type="predicted"/>
<dbReference type="Proteomes" id="UP000246050">
    <property type="component" value="Unassembled WGS sequence"/>
</dbReference>
<keyword evidence="1" id="KW-0732">Signal</keyword>
<reference evidence="2 3" key="1">
    <citation type="submission" date="2018-05" db="EMBL/GenBank/DDBJ databases">
        <title>Micromonosporas from Atacama Desert.</title>
        <authorList>
            <person name="Carro L."/>
            <person name="Golinska P."/>
            <person name="Klenk H.-P."/>
            <person name="Goodfellow M."/>
        </authorList>
    </citation>
    <scope>NUCLEOTIDE SEQUENCE [LARGE SCALE GENOMIC DNA]</scope>
    <source>
        <strain evidence="2 3">4G51</strain>
    </source>
</reference>
<dbReference type="AlphaFoldDB" id="A0A317DL93"/>
<sequence>MTPRHIAVVGSGALARALAHSLAALAPSGPAARSDVPVTITLLARDGGAVAGLARICRARAAVSGNRVSFTAEPLADEVETLRRLRPDVLVCCASGQSPYERVTAPSAWTRLIAEAGFGVTLPLQATLAVRLARAVARVSPGTRFVNGAFPDVVNPLLAALDLPVLCGIGNVSTLAACLRAGLNLAAADRLAMLGHHVHLAAPTDPADEVMAWSNGSPVTGVTALLAADRALPRRELNAVAGHAAARLLLDLVSGTEIHTNLPGPMGLPGGYPVRISAGTIALDLPAGITRIAAVDWNLRVGRRDGVQVVDGRIEYPPAAAAAIADHLPHIADGWTPSALDQVTEELTALRGRLRLAPPAPAPARLA</sequence>
<protein>
    <submittedName>
        <fullName evidence="2">Potassium transporter TrkA</fullName>
    </submittedName>
</protein>
<dbReference type="OrthoDB" id="9033521at2"/>
<feature type="signal peptide" evidence="1">
    <location>
        <begin position="1"/>
        <end position="26"/>
    </location>
</feature>
<comment type="caution">
    <text evidence="2">The sequence shown here is derived from an EMBL/GenBank/DDBJ whole genome shotgun (WGS) entry which is preliminary data.</text>
</comment>
<feature type="chain" id="PRO_5039098302" evidence="1">
    <location>
        <begin position="27"/>
        <end position="367"/>
    </location>
</feature>
<gene>
    <name evidence="2" type="ORF">DKT69_11020</name>
</gene>
<dbReference type="EMBL" id="QGKS01000184">
    <property type="protein sequence ID" value="PWR15421.1"/>
    <property type="molecule type" value="Genomic_DNA"/>
</dbReference>